<comment type="pathway">
    <text evidence="3">Porphyrin-containing compound metabolism; protoporphyrin-IX biosynthesis; coproporphyrinogen-III from 5-aminolevulinate: step 2/4.</text>
</comment>
<comment type="catalytic activity">
    <reaction evidence="12">
        <text>4 porphobilinogen + H2O = hydroxymethylbilane + 4 NH4(+)</text>
        <dbReference type="Rhea" id="RHEA:13185"/>
        <dbReference type="ChEBI" id="CHEBI:15377"/>
        <dbReference type="ChEBI" id="CHEBI:28938"/>
        <dbReference type="ChEBI" id="CHEBI:57845"/>
        <dbReference type="ChEBI" id="CHEBI:58126"/>
        <dbReference type="EC" id="2.5.1.61"/>
    </reaction>
</comment>
<dbReference type="InParanoid" id="A3LW77"/>
<evidence type="ECO:0000256" key="6">
    <source>
        <dbReference type="ARBA" id="ARBA00016519"/>
    </source>
</evidence>
<evidence type="ECO:0000256" key="5">
    <source>
        <dbReference type="ARBA" id="ARBA00012655"/>
    </source>
</evidence>
<evidence type="ECO:0000313" key="16">
    <source>
        <dbReference type="Proteomes" id="UP000002258"/>
    </source>
</evidence>
<evidence type="ECO:0000256" key="12">
    <source>
        <dbReference type="ARBA" id="ARBA00048169"/>
    </source>
</evidence>
<dbReference type="NCBIfam" id="TIGR00212">
    <property type="entry name" value="hemC"/>
    <property type="match status" value="1"/>
</dbReference>
<dbReference type="PRINTS" id="PR00151">
    <property type="entry name" value="PORPHBDMNASE"/>
</dbReference>
<sequence>MPHHTMTFESNIINGNARNNPATNHIQIGGRKSTLAVVQSEIVKKEIEEAFPHINCSILALSTLGDKIQNKPLYSFGGKSLWTKELEILLLDSIDEFPQLDLIVHSLKDMPTNLPDEFELGCILKREDPRDALVMRAGSPYKTLDDLPAGSVVGTSSIRRSSQLVKNYPHLKFDSVRGNLQTRLSKLDDDSQPFECIILASAGLIRVGLGHRVTDYLNAPHMYYAVGQGALGVEIRKNDTKMKNILAKISHIPTSLCCYAERSLMRYLEGGCSVPIGVHTNYDEDSKVLKFEAIIVSPDGTQFVEDELEAQVETLQQAEALGIQLGDRLIAKGAKDILDKIDFNRINQAPSTINTPTPSIATSIEAVVSTAN</sequence>
<gene>
    <name evidence="15" type="ORF">PICST_47071</name>
</gene>
<dbReference type="InterPro" id="IPR022418">
    <property type="entry name" value="Porphobilinogen_deaminase_C"/>
</dbReference>
<evidence type="ECO:0000256" key="9">
    <source>
        <dbReference type="ARBA" id="ARBA00023244"/>
    </source>
</evidence>
<dbReference type="PANTHER" id="PTHR11557:SF0">
    <property type="entry name" value="PORPHOBILINOGEN DEAMINASE"/>
    <property type="match status" value="1"/>
</dbReference>
<keyword evidence="8" id="KW-0350">Heme biosynthesis</keyword>
<evidence type="ECO:0000259" key="13">
    <source>
        <dbReference type="Pfam" id="PF01379"/>
    </source>
</evidence>
<keyword evidence="16" id="KW-1185">Reference proteome</keyword>
<dbReference type="FunFam" id="3.40.190.10:FF:000086">
    <property type="entry name" value="Probable porphobilinogen deaminase"/>
    <property type="match status" value="1"/>
</dbReference>
<proteinExistence type="inferred from homology"/>
<organism evidence="15 16">
    <name type="scientific">Scheffersomyces stipitis (strain ATCC 58785 / CBS 6054 / NBRC 10063 / NRRL Y-11545)</name>
    <name type="common">Yeast</name>
    <name type="synonym">Pichia stipitis</name>
    <dbReference type="NCBI Taxonomy" id="322104"/>
    <lineage>
        <taxon>Eukaryota</taxon>
        <taxon>Fungi</taxon>
        <taxon>Dikarya</taxon>
        <taxon>Ascomycota</taxon>
        <taxon>Saccharomycotina</taxon>
        <taxon>Pichiomycetes</taxon>
        <taxon>Debaryomycetaceae</taxon>
        <taxon>Scheffersomyces</taxon>
    </lineage>
</organism>
<dbReference type="AlphaFoldDB" id="A3LW77"/>
<feature type="domain" description="Porphobilinogen deaminase N-terminal" evidence="13">
    <location>
        <begin position="26"/>
        <end position="243"/>
    </location>
</feature>
<dbReference type="Gene3D" id="3.40.190.10">
    <property type="entry name" value="Periplasmic binding protein-like II"/>
    <property type="match status" value="2"/>
</dbReference>
<comment type="similarity">
    <text evidence="4">Belongs to the HMBS family.</text>
</comment>
<dbReference type="PANTHER" id="PTHR11557">
    <property type="entry name" value="PORPHOBILINOGEN DEAMINASE"/>
    <property type="match status" value="1"/>
</dbReference>
<dbReference type="InterPro" id="IPR000860">
    <property type="entry name" value="HemC"/>
</dbReference>
<evidence type="ECO:0000313" key="15">
    <source>
        <dbReference type="EMBL" id="ABN67235.2"/>
    </source>
</evidence>
<feature type="domain" description="Porphobilinogen deaminase C-terminal" evidence="14">
    <location>
        <begin position="256"/>
        <end position="330"/>
    </location>
</feature>
<dbReference type="FunFam" id="3.30.160.40:FF:000002">
    <property type="entry name" value="Porphobilinogen deaminase"/>
    <property type="match status" value="1"/>
</dbReference>
<keyword evidence="7" id="KW-0808">Transferase</keyword>
<dbReference type="EC" id="2.5.1.61" evidence="5"/>
<dbReference type="FunFam" id="3.40.190.10:FF:000005">
    <property type="entry name" value="Porphobilinogen deaminase"/>
    <property type="match status" value="1"/>
</dbReference>
<dbReference type="SUPFAM" id="SSF53850">
    <property type="entry name" value="Periplasmic binding protein-like II"/>
    <property type="match status" value="1"/>
</dbReference>
<evidence type="ECO:0000256" key="7">
    <source>
        <dbReference type="ARBA" id="ARBA00022679"/>
    </source>
</evidence>
<dbReference type="GeneID" id="4839441"/>
<protein>
    <recommendedName>
        <fullName evidence="6">Porphobilinogen deaminase</fullName>
        <ecNumber evidence="5">2.5.1.61</ecNumber>
    </recommendedName>
    <alternativeName>
        <fullName evidence="11">Hydroxymethylbilane synthase</fullName>
    </alternativeName>
    <alternativeName>
        <fullName evidence="10">Pre-uroporphyrinogen synthase</fullName>
    </alternativeName>
</protein>
<dbReference type="SUPFAM" id="SSF54782">
    <property type="entry name" value="Porphobilinogen deaminase (hydroxymethylbilane synthase), C-terminal domain"/>
    <property type="match status" value="1"/>
</dbReference>
<dbReference type="GO" id="GO:0004418">
    <property type="term" value="F:hydroxymethylbilane synthase activity"/>
    <property type="evidence" value="ECO:0007669"/>
    <property type="project" value="UniProtKB-EC"/>
</dbReference>
<dbReference type="Proteomes" id="UP000002258">
    <property type="component" value="Chromosome 5"/>
</dbReference>
<keyword evidence="9" id="KW-0627">Porphyrin biosynthesis</keyword>
<evidence type="ECO:0000256" key="1">
    <source>
        <dbReference type="ARBA" id="ARBA00001916"/>
    </source>
</evidence>
<dbReference type="EMBL" id="CP000499">
    <property type="protein sequence ID" value="ABN67235.2"/>
    <property type="molecule type" value="Genomic_DNA"/>
</dbReference>
<evidence type="ECO:0000256" key="3">
    <source>
        <dbReference type="ARBA" id="ARBA00004735"/>
    </source>
</evidence>
<dbReference type="PIRSF" id="PIRSF001438">
    <property type="entry name" value="4pyrrol_synth_OHMeBilane_synth"/>
    <property type="match status" value="1"/>
</dbReference>
<dbReference type="GO" id="GO:0006782">
    <property type="term" value="P:protoporphyrinogen IX biosynthetic process"/>
    <property type="evidence" value="ECO:0007669"/>
    <property type="project" value="UniProtKB-UniPathway"/>
</dbReference>
<dbReference type="GO" id="GO:0005737">
    <property type="term" value="C:cytoplasm"/>
    <property type="evidence" value="ECO:0007669"/>
    <property type="project" value="TreeGrafter"/>
</dbReference>
<dbReference type="STRING" id="322104.A3LW77"/>
<accession>A3LW77</accession>
<dbReference type="KEGG" id="pic:PICST_47071"/>
<evidence type="ECO:0000256" key="8">
    <source>
        <dbReference type="ARBA" id="ARBA00023133"/>
    </source>
</evidence>
<evidence type="ECO:0000256" key="11">
    <source>
        <dbReference type="ARBA" id="ARBA00033064"/>
    </source>
</evidence>
<evidence type="ECO:0000256" key="4">
    <source>
        <dbReference type="ARBA" id="ARBA00005638"/>
    </source>
</evidence>
<dbReference type="UniPathway" id="UPA00251">
    <property type="reaction ID" value="UER00319"/>
</dbReference>
<dbReference type="OMA" id="LWQANHI"/>
<dbReference type="HOGENOM" id="CLU_019704_0_2_1"/>
<dbReference type="InterPro" id="IPR036803">
    <property type="entry name" value="Porphobilinogen_deaminase_C_sf"/>
</dbReference>
<dbReference type="eggNOG" id="KOG2892">
    <property type="taxonomic scope" value="Eukaryota"/>
</dbReference>
<dbReference type="PROSITE" id="PS00533">
    <property type="entry name" value="PORPHOBILINOGEN_DEAM"/>
    <property type="match status" value="1"/>
</dbReference>
<dbReference type="InterPro" id="IPR022419">
    <property type="entry name" value="Porphobilin_deaminase_cofac_BS"/>
</dbReference>
<dbReference type="InterPro" id="IPR022417">
    <property type="entry name" value="Porphobilin_deaminase_N"/>
</dbReference>
<comment type="cofactor">
    <cofactor evidence="1">
        <name>dipyrromethane</name>
        <dbReference type="ChEBI" id="CHEBI:60342"/>
    </cofactor>
</comment>
<evidence type="ECO:0000256" key="2">
    <source>
        <dbReference type="ARBA" id="ARBA00002869"/>
    </source>
</evidence>
<dbReference type="Pfam" id="PF03900">
    <property type="entry name" value="Porphobil_deamC"/>
    <property type="match status" value="1"/>
</dbReference>
<dbReference type="OrthoDB" id="564646at2759"/>
<dbReference type="FunCoup" id="A3LW77">
    <property type="interactions" value="676"/>
</dbReference>
<dbReference type="Gene3D" id="3.30.160.40">
    <property type="entry name" value="Porphobilinogen deaminase, C-terminal domain"/>
    <property type="match status" value="1"/>
</dbReference>
<evidence type="ECO:0000259" key="14">
    <source>
        <dbReference type="Pfam" id="PF03900"/>
    </source>
</evidence>
<evidence type="ECO:0000256" key="10">
    <source>
        <dbReference type="ARBA" id="ARBA00030685"/>
    </source>
</evidence>
<reference evidence="15 16" key="1">
    <citation type="journal article" date="2007" name="Nat. Biotechnol.">
        <title>Genome sequence of the lignocellulose-bioconverting and xylose-fermenting yeast Pichia stipitis.</title>
        <authorList>
            <person name="Jeffries T.W."/>
            <person name="Grigoriev I.V."/>
            <person name="Grimwood J."/>
            <person name="Laplaza J.M."/>
            <person name="Aerts A."/>
            <person name="Salamov A."/>
            <person name="Schmutz J."/>
            <person name="Lindquist E."/>
            <person name="Dehal P."/>
            <person name="Shapiro H."/>
            <person name="Jin Y.S."/>
            <person name="Passoth V."/>
            <person name="Richardson P.M."/>
        </authorList>
    </citation>
    <scope>NUCLEOTIDE SEQUENCE [LARGE SCALE GENOMIC DNA]</scope>
    <source>
        <strain evidence="16">ATCC 58785 / CBS 6054 / NBRC 10063 / NRRL Y-11545</strain>
    </source>
</reference>
<comment type="function">
    <text evidence="2">Tetrapolymerization of the monopyrrole PBG into the hydroxymethylbilane pre-uroporphyrinogen in several discrete steps.</text>
</comment>
<dbReference type="Pfam" id="PF01379">
    <property type="entry name" value="Porphobil_deam"/>
    <property type="match status" value="1"/>
</dbReference>
<dbReference type="RefSeq" id="XP_001385264.2">
    <property type="nucleotide sequence ID" value="XM_001385227.1"/>
</dbReference>
<dbReference type="CDD" id="cd13645">
    <property type="entry name" value="PBP2_HuPBGD_like"/>
    <property type="match status" value="1"/>
</dbReference>
<name>A3LW77_PICST</name>